<protein>
    <submittedName>
        <fullName evidence="3">Uncharacterized protein</fullName>
    </submittedName>
</protein>
<feature type="compositionally biased region" description="Acidic residues" evidence="2">
    <location>
        <begin position="179"/>
        <end position="209"/>
    </location>
</feature>
<feature type="region of interest" description="Disordered" evidence="2">
    <location>
        <begin position="48"/>
        <end position="90"/>
    </location>
</feature>
<evidence type="ECO:0000313" key="4">
    <source>
        <dbReference type="Proteomes" id="UP000770661"/>
    </source>
</evidence>
<dbReference type="EMBL" id="JACEEZ010024723">
    <property type="protein sequence ID" value="KAG0709110.1"/>
    <property type="molecule type" value="Genomic_DNA"/>
</dbReference>
<feature type="compositionally biased region" description="Basic and acidic residues" evidence="2">
    <location>
        <begin position="68"/>
        <end position="80"/>
    </location>
</feature>
<accession>A0A8J5BTM2</accession>
<reference evidence="3" key="1">
    <citation type="submission" date="2020-07" db="EMBL/GenBank/DDBJ databases">
        <title>The High-quality genome of the commercially important snow crab, Chionoecetes opilio.</title>
        <authorList>
            <person name="Jeong J.-H."/>
            <person name="Ryu S."/>
        </authorList>
    </citation>
    <scope>NUCLEOTIDE SEQUENCE</scope>
    <source>
        <strain evidence="3">MADBK_172401_WGS</strain>
        <tissue evidence="3">Digestive gland</tissue>
    </source>
</reference>
<dbReference type="InterPro" id="IPR009057">
    <property type="entry name" value="Homeodomain-like_sf"/>
</dbReference>
<dbReference type="Proteomes" id="UP000770661">
    <property type="component" value="Unassembled WGS sequence"/>
</dbReference>
<organism evidence="3 4">
    <name type="scientific">Chionoecetes opilio</name>
    <name type="common">Atlantic snow crab</name>
    <name type="synonym">Cancer opilio</name>
    <dbReference type="NCBI Taxonomy" id="41210"/>
    <lineage>
        <taxon>Eukaryota</taxon>
        <taxon>Metazoa</taxon>
        <taxon>Ecdysozoa</taxon>
        <taxon>Arthropoda</taxon>
        <taxon>Crustacea</taxon>
        <taxon>Multicrustacea</taxon>
        <taxon>Malacostraca</taxon>
        <taxon>Eumalacostraca</taxon>
        <taxon>Eucarida</taxon>
        <taxon>Decapoda</taxon>
        <taxon>Pleocyemata</taxon>
        <taxon>Brachyura</taxon>
        <taxon>Eubrachyura</taxon>
        <taxon>Majoidea</taxon>
        <taxon>Majidae</taxon>
        <taxon>Chionoecetes</taxon>
    </lineage>
</organism>
<evidence type="ECO:0000256" key="2">
    <source>
        <dbReference type="SAM" id="MobiDB-lite"/>
    </source>
</evidence>
<evidence type="ECO:0000256" key="1">
    <source>
        <dbReference type="ARBA" id="ARBA00004123"/>
    </source>
</evidence>
<proteinExistence type="predicted"/>
<dbReference type="OrthoDB" id="6513151at2759"/>
<dbReference type="AlphaFoldDB" id="A0A8J5BTM2"/>
<feature type="region of interest" description="Disordered" evidence="2">
    <location>
        <begin position="108"/>
        <end position="221"/>
    </location>
</feature>
<dbReference type="SUPFAM" id="SSF46689">
    <property type="entry name" value="Homeodomain-like"/>
    <property type="match status" value="1"/>
</dbReference>
<dbReference type="GO" id="GO:0005634">
    <property type="term" value="C:nucleus"/>
    <property type="evidence" value="ECO:0007669"/>
    <property type="project" value="UniProtKB-SubCell"/>
</dbReference>
<sequence length="392" mass="44653">MSRKKLSMEEKTRALTLLEQGMSSICVAAEMKVSRQAIYLLKRSAAILQPSMTPKRNEGSGGKRKTSPRTDKILKREVKSDPSITGSELKKKHQELLQDIAIRTIQHRAGKRKEKVQNENEDGSVCQHQNDAEGMGELTSKMPLSFATSGGRRIHDEEEEEEEEEAEELEDKEGKEHIDEEEEEEEEAEELEDKEHIDEEEEEEEDMEQEKEQKKKRSRSCHPPFRQAWELTVFFRKAQVRQMTAGFYSKVLSGGWPLEPPPPPPLNVSETIKHFLLQCPRFHSHLVVLRSQLLNLNVTTFDLPTLLAAAGLPPGGSFFFLNVSETIEHFLLQCPRFHSHRVVLRSQLLTLNVATCDLPTLLAAAGVHPSRQHAVIRLTCAFLRKTGQLQRL</sequence>
<feature type="compositionally biased region" description="Acidic residues" evidence="2">
    <location>
        <begin position="157"/>
        <end position="171"/>
    </location>
</feature>
<comment type="caution">
    <text evidence="3">The sequence shown here is derived from an EMBL/GenBank/DDBJ whole genome shotgun (WGS) entry which is preliminary data.</text>
</comment>
<gene>
    <name evidence="3" type="ORF">GWK47_023925</name>
</gene>
<keyword evidence="4" id="KW-1185">Reference proteome</keyword>
<evidence type="ECO:0000313" key="3">
    <source>
        <dbReference type="EMBL" id="KAG0709110.1"/>
    </source>
</evidence>
<comment type="subcellular location">
    <subcellularLocation>
        <location evidence="1">Nucleus</location>
    </subcellularLocation>
</comment>
<name>A0A8J5BTM2_CHIOP</name>